<dbReference type="Pfam" id="PF13558">
    <property type="entry name" value="SbcC_Walker_B"/>
    <property type="match status" value="1"/>
</dbReference>
<dbReference type="OrthoDB" id="8527901at2"/>
<feature type="coiled-coil region" evidence="1">
    <location>
        <begin position="551"/>
        <end position="578"/>
    </location>
</feature>
<dbReference type="InterPro" id="IPR013496">
    <property type="entry name" value="CHP02680"/>
</dbReference>
<reference evidence="3 4" key="1">
    <citation type="submission" date="2019-06" db="EMBL/GenBank/DDBJ databases">
        <title>Sequencing the genomes of 1000 actinobacteria strains.</title>
        <authorList>
            <person name="Klenk H.-P."/>
        </authorList>
    </citation>
    <scope>NUCLEOTIDE SEQUENCE [LARGE SCALE GENOMIC DNA]</scope>
    <source>
        <strain evidence="3 4">DSM 45679</strain>
    </source>
</reference>
<protein>
    <submittedName>
        <fullName evidence="3">Uncharacterized protein (TIGR02680 family)</fullName>
    </submittedName>
</protein>
<dbReference type="Gene3D" id="3.40.50.300">
    <property type="entry name" value="P-loop containing nucleotide triphosphate hydrolases"/>
    <property type="match status" value="2"/>
</dbReference>
<feature type="region of interest" description="Disordered" evidence="2">
    <location>
        <begin position="339"/>
        <end position="392"/>
    </location>
</feature>
<keyword evidence="4" id="KW-1185">Reference proteome</keyword>
<dbReference type="Proteomes" id="UP000320876">
    <property type="component" value="Unassembled WGS sequence"/>
</dbReference>
<feature type="coiled-coil region" evidence="1">
    <location>
        <begin position="441"/>
        <end position="485"/>
    </location>
</feature>
<dbReference type="GO" id="GO:0005856">
    <property type="term" value="C:cytoskeleton"/>
    <property type="evidence" value="ECO:0007669"/>
    <property type="project" value="TreeGrafter"/>
</dbReference>
<dbReference type="InterPro" id="IPR027417">
    <property type="entry name" value="P-loop_NTPase"/>
</dbReference>
<feature type="coiled-coil region" evidence="1">
    <location>
        <begin position="777"/>
        <end position="804"/>
    </location>
</feature>
<gene>
    <name evidence="3" type="ORF">FB471_3986</name>
</gene>
<dbReference type="PANTHER" id="PTHR47357">
    <property type="entry name" value="COP1-INTERACTIVE PROTEIN 1"/>
    <property type="match status" value="1"/>
</dbReference>
<dbReference type="PANTHER" id="PTHR47357:SF1">
    <property type="entry name" value="SPINDLE POLE BODY COMPONENT 110"/>
    <property type="match status" value="1"/>
</dbReference>
<dbReference type="EMBL" id="VFML01000001">
    <property type="protein sequence ID" value="TQJ04203.1"/>
    <property type="molecule type" value="Genomic_DNA"/>
</dbReference>
<evidence type="ECO:0000256" key="2">
    <source>
        <dbReference type="SAM" id="MobiDB-lite"/>
    </source>
</evidence>
<feature type="compositionally biased region" description="Basic and acidic residues" evidence="2">
    <location>
        <begin position="373"/>
        <end position="392"/>
    </location>
</feature>
<name>A0A542DM82_AMYCI</name>
<dbReference type="RefSeq" id="WP_141999914.1">
    <property type="nucleotide sequence ID" value="NZ_VFML01000001.1"/>
</dbReference>
<proteinExistence type="predicted"/>
<evidence type="ECO:0000313" key="4">
    <source>
        <dbReference type="Proteomes" id="UP000320876"/>
    </source>
</evidence>
<evidence type="ECO:0000313" key="3">
    <source>
        <dbReference type="EMBL" id="TQJ04203.1"/>
    </source>
</evidence>
<dbReference type="SUPFAM" id="SSF52540">
    <property type="entry name" value="P-loop containing nucleoside triphosphate hydrolases"/>
    <property type="match status" value="1"/>
</dbReference>
<keyword evidence="1" id="KW-0175">Coiled coil</keyword>
<comment type="caution">
    <text evidence="3">The sequence shown here is derived from an EMBL/GenBank/DDBJ whole genome shotgun (WGS) entry which is preliminary data.</text>
</comment>
<dbReference type="NCBIfam" id="TIGR02680">
    <property type="entry name" value="TIGR02680 family protein"/>
    <property type="match status" value="1"/>
</dbReference>
<evidence type="ECO:0000256" key="1">
    <source>
        <dbReference type="SAM" id="Coils"/>
    </source>
</evidence>
<accession>A0A542DM82</accession>
<organism evidence="3 4">
    <name type="scientific">Amycolatopsis cihanbeyliensis</name>
    <dbReference type="NCBI Taxonomy" id="1128664"/>
    <lineage>
        <taxon>Bacteria</taxon>
        <taxon>Bacillati</taxon>
        <taxon>Actinomycetota</taxon>
        <taxon>Actinomycetes</taxon>
        <taxon>Pseudonocardiales</taxon>
        <taxon>Pseudonocardiaceae</taxon>
        <taxon>Amycolatopsis</taxon>
    </lineage>
</organism>
<feature type="coiled-coil region" evidence="1">
    <location>
        <begin position="912"/>
        <end position="960"/>
    </location>
</feature>
<feature type="coiled-coil region" evidence="1">
    <location>
        <begin position="726"/>
        <end position="753"/>
    </location>
</feature>
<sequence>MTVTELPQQPQEEAPARRPRWRPARAGILNVWRYYDEVFEFHNGRLLLRGPNGTGKSKALELLLPFLFDANLRANRLSTFGTGERTMHWNLMGEGATGTTRVGYVWLEFQLGESWFSCGARLQASSHTSTAHADYFTTSQRVGEPGGLELTNESGQPLTKAVLAETIGEHGSLHPNATEYRAAVRHALFPGLSEQRYDALITALLQLRTPKLSQRLDPGLLSTLLSRALPPLGQEEIAELAEGFERLDRQRERLKLLDSEAAAAKTVAEKQRTYAQRVLRAAADTLTSATADLEKLARQARESEEQYHAAVAENAETEQRRGEAEQRLAQARARIEGLTDSEAYQQGRELDKLRQQASKARRQAAETAAQAERAGEIARQDKEHAATAENEVERCAETVRAAGSEAERAARRADLRGTHEEIATVLDQDGQQARRLARAAVRGRQEQIEQVRAALRRHEQAVRARTAAEETLERTRAELAEQSDARSRLAATYDETVARQEQLLLDWARGCAELDFAEPVELAELAESEAEVLQYVEAVAARCLHAITAEETTLSARRDTTEQERQRLESEIAELRDQVDLPPEPPPHRTADRSAMTGAPLWKLVSFAEGIAPRTQAAVEAALQAGGLLDAWVSPSGELAVHGHDTFADANSLAPAARSLREVLRPEPDAEVPAETVERLLGAVAYGRTLPEHPAAIGADGTWRLGAVTGSWAKDEAEHIGAAARERNRQRRLEQLAARVSELDAELSTLATQLRVLADRRDRVAAERAQRPAQAPVNDARRALDRAEAEVAAADRAVNRAAEELGTRERAASEALHELSLAATTHRAPTDAEALDTLDRAVQAFGDLADTWLYERDRYLAAERSAEALRTQAARSGEAAEQATVTAEEAAAEAGALAETLSAVESTVGADYRQVLAEIEELRAEGRRLEEEIKSAGDRLRELDRRIGSLESRLSEAADKRDEAVGLRDTAAERFRRLVSGSFPSDAGLDVELSTSDGVRATLDSARAVAAKWPAVPHAPKNLNDAFGNLTEAVHRCRDALSGHADLELESDEDISVLTAVVDGARVGARELHELLVAEAERARGDITSAERELFDKTLTGDTRRQLADRIRQAGELVDAMNSRLERVRTASQVAVRLVWQVNPELTAGTKAARELLLKDPVRLGETDRESLHRFFRDRIEQARAENTASSWQEQLAQVFDYTAWHQFVVKLDRADGRGWQPLTKRMHGALSGGEKAIALHLPLFAAVAAHYESVPDSPRMILLDEVFVGVDSTNRGQVFELLRSLDLDLVLTSDHEWCAYRELPGIAVHQLITGADDEAVTTARFVWTGDAWADESA</sequence>
<dbReference type="GO" id="GO:0005200">
    <property type="term" value="F:structural constituent of cytoskeleton"/>
    <property type="evidence" value="ECO:0007669"/>
    <property type="project" value="TreeGrafter"/>
</dbReference>